<dbReference type="InterPro" id="IPR001789">
    <property type="entry name" value="Sig_transdc_resp-reg_receiver"/>
</dbReference>
<dbReference type="Pfam" id="PF00072">
    <property type="entry name" value="Response_reg"/>
    <property type="match status" value="1"/>
</dbReference>
<dbReference type="Gene3D" id="3.40.50.2300">
    <property type="match status" value="1"/>
</dbReference>
<dbReference type="InterPro" id="IPR050595">
    <property type="entry name" value="Bact_response_regulator"/>
</dbReference>
<proteinExistence type="predicted"/>
<name>A0ABX0LXD8_9BURK</name>
<feature type="domain" description="Response regulatory" evidence="3">
    <location>
        <begin position="157"/>
        <end position="268"/>
    </location>
</feature>
<protein>
    <submittedName>
        <fullName evidence="4">Response regulator</fullName>
    </submittedName>
</protein>
<dbReference type="RefSeq" id="WP_167075212.1">
    <property type="nucleotide sequence ID" value="NZ_VVIW01000002.1"/>
</dbReference>
<dbReference type="SUPFAM" id="SSF52172">
    <property type="entry name" value="CheY-like"/>
    <property type="match status" value="1"/>
</dbReference>
<gene>
    <name evidence="4" type="ORF">F1609_04775</name>
</gene>
<comment type="caution">
    <text evidence="4">The sequence shown here is derived from an EMBL/GenBank/DDBJ whole genome shotgun (WGS) entry which is preliminary data.</text>
</comment>
<dbReference type="Proteomes" id="UP000819052">
    <property type="component" value="Unassembled WGS sequence"/>
</dbReference>
<evidence type="ECO:0000313" key="5">
    <source>
        <dbReference type="Proteomes" id="UP000819052"/>
    </source>
</evidence>
<dbReference type="SMART" id="SM00448">
    <property type="entry name" value="REC"/>
    <property type="match status" value="1"/>
</dbReference>
<evidence type="ECO:0000313" key="4">
    <source>
        <dbReference type="EMBL" id="NHZ39485.1"/>
    </source>
</evidence>
<accession>A0ABX0LXD8</accession>
<reference evidence="4 5" key="1">
    <citation type="submission" date="2019-09" db="EMBL/GenBank/DDBJ databases">
        <title>Taxonomy of Antarctic Massilia spp.: description of Massilia rubra sp. nov., Massilia aquatica sp. nov., Massilia mucilaginosa sp. nov., Massilia frigida sp. nov. isolated from streams, lakes and regoliths.</title>
        <authorList>
            <person name="Holochova P."/>
            <person name="Sedlacek I."/>
            <person name="Kralova S."/>
            <person name="Maslanova I."/>
            <person name="Busse H.-J."/>
            <person name="Stankova E."/>
            <person name="Vrbovska V."/>
            <person name="Kovarovic V."/>
            <person name="Bartak M."/>
            <person name="Svec P."/>
            <person name="Pantucek R."/>
        </authorList>
    </citation>
    <scope>NUCLEOTIDE SEQUENCE [LARGE SCALE GENOMIC DNA]</scope>
    <source>
        <strain evidence="4 5">CCM 8693</strain>
    </source>
</reference>
<organism evidence="4 5">
    <name type="scientific">Massilia aquatica</name>
    <dbReference type="NCBI Taxonomy" id="2609000"/>
    <lineage>
        <taxon>Bacteria</taxon>
        <taxon>Pseudomonadati</taxon>
        <taxon>Pseudomonadota</taxon>
        <taxon>Betaproteobacteria</taxon>
        <taxon>Burkholderiales</taxon>
        <taxon>Oxalobacteraceae</taxon>
        <taxon>Telluria group</taxon>
        <taxon>Massilia</taxon>
    </lineage>
</organism>
<dbReference type="Gene3D" id="3.30.450.20">
    <property type="entry name" value="PAS domain"/>
    <property type="match status" value="1"/>
</dbReference>
<evidence type="ECO:0000256" key="2">
    <source>
        <dbReference type="PROSITE-ProRule" id="PRU00169"/>
    </source>
</evidence>
<keyword evidence="5" id="KW-1185">Reference proteome</keyword>
<dbReference type="PANTHER" id="PTHR44591:SF3">
    <property type="entry name" value="RESPONSE REGULATORY DOMAIN-CONTAINING PROTEIN"/>
    <property type="match status" value="1"/>
</dbReference>
<dbReference type="PROSITE" id="PS50110">
    <property type="entry name" value="RESPONSE_REGULATORY"/>
    <property type="match status" value="1"/>
</dbReference>
<dbReference type="InterPro" id="IPR011006">
    <property type="entry name" value="CheY-like_superfamily"/>
</dbReference>
<evidence type="ECO:0000259" key="3">
    <source>
        <dbReference type="PROSITE" id="PS50110"/>
    </source>
</evidence>
<dbReference type="PANTHER" id="PTHR44591">
    <property type="entry name" value="STRESS RESPONSE REGULATOR PROTEIN 1"/>
    <property type="match status" value="1"/>
</dbReference>
<evidence type="ECO:0000256" key="1">
    <source>
        <dbReference type="ARBA" id="ARBA00022553"/>
    </source>
</evidence>
<keyword evidence="1 2" id="KW-0597">Phosphoprotein</keyword>
<feature type="modified residue" description="4-aspartylphosphate" evidence="2">
    <location>
        <position position="206"/>
    </location>
</feature>
<dbReference type="EMBL" id="VVIW01000002">
    <property type="protein sequence ID" value="NHZ39485.1"/>
    <property type="molecule type" value="Genomic_DNA"/>
</dbReference>
<sequence>MHAPGNTSGVASADWSATDLGEPGTWPGALRLCVDIVLNTPLPMLLLWGPRRIIVFNDAYAELAGPRHPRAPGGRVPAVWPAPLAASPATLQNALAGNAVQLQRQRLGFVRDGALVSADYDLYFTPVRDGDTVGGVLCALTPSAPLASVPAPADGLRILVVEDNLDSQYLVVEMLKAFGHEADGVGDAENALTLMAHNSYNVLFSDVSLPGMSGVDMAREAVRLYPGLNVIFASGYGDALLRHVEFAHQSLQKPYELEQLQAALATISRQLPAGV</sequence>